<dbReference type="GeneID" id="67180855"/>
<gene>
    <name evidence="3" type="ordered locus">Fbal_0610</name>
</gene>
<dbReference type="Gene3D" id="2.30.130.110">
    <property type="match status" value="1"/>
</dbReference>
<keyword evidence="3" id="KW-0378">Hydrolase</keyword>
<evidence type="ECO:0000313" key="3">
    <source>
        <dbReference type="EMBL" id="ADN74823.1"/>
    </source>
</evidence>
<dbReference type="GO" id="GO:0016787">
    <property type="term" value="F:hydrolase activity"/>
    <property type="evidence" value="ECO:0007669"/>
    <property type="project" value="UniProtKB-KW"/>
</dbReference>
<dbReference type="CDD" id="cd11613">
    <property type="entry name" value="SAF_AH_GD"/>
    <property type="match status" value="1"/>
</dbReference>
<evidence type="ECO:0000259" key="2">
    <source>
        <dbReference type="SMART" id="SM00858"/>
    </source>
</evidence>
<dbReference type="InterPro" id="IPR013974">
    <property type="entry name" value="SAF"/>
</dbReference>
<dbReference type="SMART" id="SM00858">
    <property type="entry name" value="SAF"/>
    <property type="match status" value="1"/>
</dbReference>
<dbReference type="AlphaFoldDB" id="E1SQL1"/>
<name>E1SQL1_FERBD</name>
<dbReference type="GO" id="GO:0016829">
    <property type="term" value="F:lyase activity"/>
    <property type="evidence" value="ECO:0007669"/>
    <property type="project" value="UniProtKB-KW"/>
</dbReference>
<evidence type="ECO:0000313" key="4">
    <source>
        <dbReference type="Proteomes" id="UP000006683"/>
    </source>
</evidence>
<dbReference type="HOGENOM" id="CLU_084161_3_0_6"/>
<accession>E1SQL1</accession>
<keyword evidence="1" id="KW-0456">Lyase</keyword>
<dbReference type="OrthoDB" id="9804574at2"/>
<evidence type="ECO:0000256" key="1">
    <source>
        <dbReference type="ARBA" id="ARBA00023239"/>
    </source>
</evidence>
<dbReference type="KEGG" id="fbl:Fbal_0610"/>
<dbReference type="STRING" id="550540.Fbal_0610"/>
<organism evidence="3 4">
    <name type="scientific">Ferrimonas balearica (strain DSM 9799 / CCM 4581 / KCTC 23876 / PAT)</name>
    <dbReference type="NCBI Taxonomy" id="550540"/>
    <lineage>
        <taxon>Bacteria</taxon>
        <taxon>Pseudomonadati</taxon>
        <taxon>Pseudomonadota</taxon>
        <taxon>Gammaproteobacteria</taxon>
        <taxon>Alteromonadales</taxon>
        <taxon>Ferrimonadaceae</taxon>
        <taxon>Ferrimonas</taxon>
    </lineage>
</organism>
<feature type="domain" description="SAF" evidence="2">
    <location>
        <begin position="11"/>
        <end position="88"/>
    </location>
</feature>
<protein>
    <submittedName>
        <fullName evidence="3">Putative carbohydrate hydrolase (N-terminus)</fullName>
    </submittedName>
</protein>
<proteinExistence type="predicted"/>
<dbReference type="EMBL" id="CP002209">
    <property type="protein sequence ID" value="ADN74823.1"/>
    <property type="molecule type" value="Genomic_DNA"/>
</dbReference>
<dbReference type="eggNOG" id="COG2721">
    <property type="taxonomic scope" value="Bacteria"/>
</dbReference>
<reference evidence="3 4" key="1">
    <citation type="journal article" date="2010" name="Stand. Genomic Sci.">
        <title>Complete genome sequence of Ferrimonas balearica type strain (PAT).</title>
        <authorList>
            <person name="Nolan M."/>
            <person name="Sikorski J."/>
            <person name="Davenport K."/>
            <person name="Lucas S."/>
            <person name="Glavina Del Rio T."/>
            <person name="Tice H."/>
            <person name="Cheng J."/>
            <person name="Goodwin L."/>
            <person name="Pitluck S."/>
            <person name="Liolios K."/>
            <person name="Ivanova N."/>
            <person name="Mavromatis K."/>
            <person name="Ovchinnikova G."/>
            <person name="Pati A."/>
            <person name="Chen A."/>
            <person name="Palaniappan K."/>
            <person name="Land M."/>
            <person name="Hauser L."/>
            <person name="Chang Y."/>
            <person name="Jeffries C."/>
            <person name="Tapia R."/>
            <person name="Brettin T."/>
            <person name="Detter J."/>
            <person name="Han C."/>
            <person name="Yasawong M."/>
            <person name="Rohde M."/>
            <person name="Tindall B."/>
            <person name="Goker M."/>
            <person name="Woyke T."/>
            <person name="Bristow J."/>
            <person name="Eisen J."/>
            <person name="Markowitz V."/>
            <person name="Hugenholtz P."/>
            <person name="Kyrpides N."/>
            <person name="Klenk H."/>
            <person name="Lapidus A."/>
        </authorList>
    </citation>
    <scope>NUCLEOTIDE SEQUENCE [LARGE SCALE GENOMIC DNA]</scope>
    <source>
        <strain evidence="4">DSM 9799 / CCM 4581 / KCTC 23876 / PAT</strain>
    </source>
</reference>
<dbReference type="RefSeq" id="WP_013344129.1">
    <property type="nucleotide sequence ID" value="NC_014541.1"/>
</dbReference>
<keyword evidence="4" id="KW-1185">Reference proteome</keyword>
<dbReference type="InterPro" id="IPR044144">
    <property type="entry name" value="SAF_UxaA/GarD"/>
</dbReference>
<sequence>MHNAIQLAAGDNVATLLADAAKGDRVAILSANNDIIGELTCLQAIPFGNKVAVSAIDEGHTIIKGGYPVGRAIAAIPVGQLVHVQNVRSLRLDIPDNIIDEIIKQMGIEA</sequence>
<dbReference type="Proteomes" id="UP000006683">
    <property type="component" value="Chromosome"/>
</dbReference>